<keyword evidence="2" id="KW-0238">DNA-binding</keyword>
<dbReference type="InterPro" id="IPR047640">
    <property type="entry name" value="RpiR-like"/>
</dbReference>
<comment type="caution">
    <text evidence="6">The sequence shown here is derived from an EMBL/GenBank/DDBJ whole genome shotgun (WGS) entry which is preliminary data.</text>
</comment>
<dbReference type="PROSITE" id="PS51464">
    <property type="entry name" value="SIS"/>
    <property type="match status" value="1"/>
</dbReference>
<organism evidence="6 7">
    <name type="scientific">Enterococcus canis</name>
    <dbReference type="NCBI Taxonomy" id="214095"/>
    <lineage>
        <taxon>Bacteria</taxon>
        <taxon>Bacillati</taxon>
        <taxon>Bacillota</taxon>
        <taxon>Bacilli</taxon>
        <taxon>Lactobacillales</taxon>
        <taxon>Enterococcaceae</taxon>
        <taxon>Enterococcus</taxon>
    </lineage>
</organism>
<evidence type="ECO:0000313" key="6">
    <source>
        <dbReference type="EMBL" id="OJG18028.1"/>
    </source>
</evidence>
<proteinExistence type="predicted"/>
<reference evidence="6 7" key="1">
    <citation type="submission" date="2014-12" db="EMBL/GenBank/DDBJ databases">
        <title>Draft genome sequences of 29 type strains of Enterococci.</title>
        <authorList>
            <person name="Zhong Z."/>
            <person name="Sun Z."/>
            <person name="Liu W."/>
            <person name="Zhang W."/>
            <person name="Zhang H."/>
        </authorList>
    </citation>
    <scope>NUCLEOTIDE SEQUENCE [LARGE SCALE GENOMIC DNA]</scope>
    <source>
        <strain evidence="6 7">DSM 17029</strain>
    </source>
</reference>
<dbReference type="Pfam" id="PF01380">
    <property type="entry name" value="SIS"/>
    <property type="match status" value="1"/>
</dbReference>
<evidence type="ECO:0000256" key="2">
    <source>
        <dbReference type="ARBA" id="ARBA00023125"/>
    </source>
</evidence>
<dbReference type="InterPro" id="IPR000281">
    <property type="entry name" value="HTH_RpiR"/>
</dbReference>
<evidence type="ECO:0000313" key="7">
    <source>
        <dbReference type="Proteomes" id="UP000181884"/>
    </source>
</evidence>
<keyword evidence="7" id="KW-1185">Reference proteome</keyword>
<dbReference type="AlphaFoldDB" id="A0A1L8RE51"/>
<keyword evidence="3" id="KW-0804">Transcription</keyword>
<dbReference type="GO" id="GO:1901135">
    <property type="term" value="P:carbohydrate derivative metabolic process"/>
    <property type="evidence" value="ECO:0007669"/>
    <property type="project" value="InterPro"/>
</dbReference>
<evidence type="ECO:0000259" key="4">
    <source>
        <dbReference type="PROSITE" id="PS51071"/>
    </source>
</evidence>
<feature type="domain" description="SIS" evidence="5">
    <location>
        <begin position="109"/>
        <end position="251"/>
    </location>
</feature>
<dbReference type="InterPro" id="IPR046348">
    <property type="entry name" value="SIS_dom_sf"/>
</dbReference>
<dbReference type="InterPro" id="IPR036388">
    <property type="entry name" value="WH-like_DNA-bd_sf"/>
</dbReference>
<dbReference type="Pfam" id="PF01418">
    <property type="entry name" value="HTH_6"/>
    <property type="match status" value="1"/>
</dbReference>
<dbReference type="PROSITE" id="PS51071">
    <property type="entry name" value="HTH_RPIR"/>
    <property type="match status" value="1"/>
</dbReference>
<dbReference type="SUPFAM" id="SSF53697">
    <property type="entry name" value="SIS domain"/>
    <property type="match status" value="1"/>
</dbReference>
<dbReference type="InterPro" id="IPR001347">
    <property type="entry name" value="SIS_dom"/>
</dbReference>
<keyword evidence="1" id="KW-0805">Transcription regulation</keyword>
<dbReference type="PANTHER" id="PTHR30514">
    <property type="entry name" value="GLUCOKINASE"/>
    <property type="match status" value="1"/>
</dbReference>
<dbReference type="SUPFAM" id="SSF46689">
    <property type="entry name" value="Homeodomain-like"/>
    <property type="match status" value="1"/>
</dbReference>
<evidence type="ECO:0000256" key="1">
    <source>
        <dbReference type="ARBA" id="ARBA00023015"/>
    </source>
</evidence>
<dbReference type="STRING" id="214095.RU97_GL002101"/>
<feature type="domain" description="HTH rpiR-type" evidence="4">
    <location>
        <begin position="2"/>
        <end position="78"/>
    </location>
</feature>
<dbReference type="Gene3D" id="3.40.50.10490">
    <property type="entry name" value="Glucose-6-phosphate isomerase like protein, domain 1"/>
    <property type="match status" value="1"/>
</dbReference>
<dbReference type="EMBL" id="JXKH01000005">
    <property type="protein sequence ID" value="OJG18028.1"/>
    <property type="molecule type" value="Genomic_DNA"/>
</dbReference>
<dbReference type="GO" id="GO:0003700">
    <property type="term" value="F:DNA-binding transcription factor activity"/>
    <property type="evidence" value="ECO:0007669"/>
    <property type="project" value="InterPro"/>
</dbReference>
<dbReference type="InterPro" id="IPR009057">
    <property type="entry name" value="Homeodomain-like_sf"/>
</dbReference>
<sequence length="258" mass="29330">MSLMLFEHFDKIPQFSETDASIYNYIILEHRTIPEKTLREIAQETHTSTSSVMRLIRKLGFDSFPELKTYLKNQPKTDDSGQPDYRTAVMQLLDQNNFSTNLEDRLTAFAQKLQEMDSIVLIGIGISGVIAEYGALRLATLGLNSFALDNLYYPLHTRLQHSPKNMLIYITNSGKTVDLLDSAAYFKPLPDFTSACITSDETSPIAQLSDYVFVHKHTIPRNHGIYDAASQMPTIYILELLIRILEQQLFPGNRQPHA</sequence>
<dbReference type="InterPro" id="IPR035472">
    <property type="entry name" value="RpiR-like_SIS"/>
</dbReference>
<evidence type="ECO:0008006" key="8">
    <source>
        <dbReference type="Google" id="ProtNLM"/>
    </source>
</evidence>
<accession>A0A1L8RE51</accession>
<dbReference type="Proteomes" id="UP000181884">
    <property type="component" value="Unassembled WGS sequence"/>
</dbReference>
<dbReference type="CDD" id="cd05013">
    <property type="entry name" value="SIS_RpiR"/>
    <property type="match status" value="1"/>
</dbReference>
<dbReference type="GO" id="GO:0003677">
    <property type="term" value="F:DNA binding"/>
    <property type="evidence" value="ECO:0007669"/>
    <property type="project" value="UniProtKB-KW"/>
</dbReference>
<evidence type="ECO:0000259" key="5">
    <source>
        <dbReference type="PROSITE" id="PS51464"/>
    </source>
</evidence>
<dbReference type="Gene3D" id="1.10.10.10">
    <property type="entry name" value="Winged helix-like DNA-binding domain superfamily/Winged helix DNA-binding domain"/>
    <property type="match status" value="1"/>
</dbReference>
<protein>
    <recommendedName>
        <fullName evidence="8">RpiR family transcriptional regulator</fullName>
    </recommendedName>
</protein>
<dbReference type="GO" id="GO:0097367">
    <property type="term" value="F:carbohydrate derivative binding"/>
    <property type="evidence" value="ECO:0007669"/>
    <property type="project" value="InterPro"/>
</dbReference>
<dbReference type="PANTHER" id="PTHR30514:SF1">
    <property type="entry name" value="HTH-TYPE TRANSCRIPTIONAL REGULATOR HEXR-RELATED"/>
    <property type="match status" value="1"/>
</dbReference>
<evidence type="ECO:0000256" key="3">
    <source>
        <dbReference type="ARBA" id="ARBA00023163"/>
    </source>
</evidence>
<name>A0A1L8RE51_9ENTE</name>
<gene>
    <name evidence="6" type="ORF">RU97_GL002101</name>
</gene>